<evidence type="ECO:0000313" key="19">
    <source>
        <dbReference type="Proteomes" id="UP000283210"/>
    </source>
</evidence>
<name>A0A3S2PXZ6_ORYJA</name>
<dbReference type="GO" id="GO:0016787">
    <property type="term" value="F:hydrolase activity"/>
    <property type="evidence" value="ECO:0007669"/>
    <property type="project" value="UniProtKB-KW"/>
</dbReference>
<dbReference type="Pfam" id="PF21632">
    <property type="entry name" value="MOV-10_N"/>
    <property type="match status" value="1"/>
</dbReference>
<dbReference type="CDD" id="cd18038">
    <property type="entry name" value="DEXXQc_Helz-like"/>
    <property type="match status" value="1"/>
</dbReference>
<dbReference type="Pfam" id="PF13086">
    <property type="entry name" value="AAA_11"/>
    <property type="match status" value="2"/>
</dbReference>
<evidence type="ECO:0000313" key="18">
    <source>
        <dbReference type="EMBL" id="RVE72922.1"/>
    </source>
</evidence>
<evidence type="ECO:0000256" key="7">
    <source>
        <dbReference type="ARBA" id="ARBA00022806"/>
    </source>
</evidence>
<dbReference type="InterPro" id="IPR041677">
    <property type="entry name" value="DNA2/NAM7_AAA_11"/>
</dbReference>
<dbReference type="InterPro" id="IPR049080">
    <property type="entry name" value="MOV-10-like_beta-barrel"/>
</dbReference>
<evidence type="ECO:0000259" key="14">
    <source>
        <dbReference type="Pfam" id="PF21632"/>
    </source>
</evidence>
<evidence type="ECO:0000256" key="1">
    <source>
        <dbReference type="ARBA" id="ARBA00004201"/>
    </source>
</evidence>
<dbReference type="InterPro" id="IPR027417">
    <property type="entry name" value="P-loop_NTPase"/>
</dbReference>
<evidence type="ECO:0000256" key="4">
    <source>
        <dbReference type="ARBA" id="ARBA00022490"/>
    </source>
</evidence>
<dbReference type="GO" id="GO:0005524">
    <property type="term" value="F:ATP binding"/>
    <property type="evidence" value="ECO:0007669"/>
    <property type="project" value="UniProtKB-KW"/>
</dbReference>
<evidence type="ECO:0000259" key="15">
    <source>
        <dbReference type="Pfam" id="PF21633"/>
    </source>
</evidence>
<comment type="subcellular location">
    <subcellularLocation>
        <location evidence="1">Cytoplasm</location>
        <location evidence="1">P-body</location>
    </subcellularLocation>
</comment>
<keyword evidence="9" id="KW-0694">RNA-binding</keyword>
<sequence length="963" mass="109504">MSSLKQSLHFGLEFVAFLGDRINGINKNELQLIYKNDFKERDGIKRPSFSKIYYALLEFNKIYIDNGKVYPSSRAPVDFYSNQWRRRQVRQPNPVRCDRPTATLALDVKDLKRLSAEVIQRMRLNRKEMVADKGGVIITSNPMAISGKVEVSKKPLVVSFHIVNRSPNYINFTFYHAISRINCFSHEDERRVSKANPVFLCSEESYDVVVRCKVDEYGYFPATVFFEFQPDVPKATPFYIVREMEVSVENPLDSKLGPVSPYKPFKRATRKLARSVEDGEPPFYSGPQHIPAKVKLGEYIYPRYLKKLVKYKMVDSEFLFSSDKRWLASVKKLLDSSLDMENYSKRFHLLLHLEELQMEVDIRKYDLHGQTMTPDIPNSDLLILKVPGLAENRPFVLKGDCLIISRSEDTGSVYKGYVHKKELNNLLLGFSKNFVANFTSTMKFDVEFTLNRLTLKLQHRAVDLATKSNQLLDVLFPSAAAKSTFSLPELSMFNRRLEDNPEQFKAVQHIVAGSSQPAPYVVFGPPGTGKTVTLVEAIKQILKLNSSAHILACAPSNSACDVLFERLLDSMCSDQVFRMHAFSRDPASVPKNLLKNCNLDEKLGCFSFPDTESLMKFSVIVTTLYTAGRLVTGGVPVNHFSHVFVDEAGQAVESETLIAIAGLLSPQEGQLVLAGDPKQLGPILHSPIALKHQFGLSLLERLMEFNDLYKTSDPRFITKLQKNYRSHEAILKVPNEEFYDGKLQVFADEVEREAFCRWDGLCTKGFPVIFHGVMGKDAREQNSPSFFNTTEIEILLRYLKRLLEDQGKKGLPPISAEDIGIIAPYRKQVEKIRLALRYDKVLSHKLNLANLKVASVEEFQGQERNIIIISTVRSSTSYVKMDQDFNMGFLSNEKRFNVAITRAKSLLIVVGNPLILTTHPVWEKFINYCLEKKGYTGFPLENTDNEDAFMLMVASLRIMDTVC</sequence>
<evidence type="ECO:0000256" key="2">
    <source>
        <dbReference type="ARBA" id="ARBA00005601"/>
    </source>
</evidence>
<dbReference type="Pfam" id="PF21633">
    <property type="entry name" value="MOV-10_Ig-like"/>
    <property type="match status" value="1"/>
</dbReference>
<comment type="catalytic activity">
    <reaction evidence="11">
        <text>ATP + H2O = ADP + phosphate + H(+)</text>
        <dbReference type="Rhea" id="RHEA:13065"/>
        <dbReference type="ChEBI" id="CHEBI:15377"/>
        <dbReference type="ChEBI" id="CHEBI:15378"/>
        <dbReference type="ChEBI" id="CHEBI:30616"/>
        <dbReference type="ChEBI" id="CHEBI:43474"/>
        <dbReference type="ChEBI" id="CHEBI:456216"/>
        <dbReference type="EC" id="3.6.4.13"/>
    </reaction>
</comment>
<dbReference type="EC" id="3.6.4.13" evidence="3"/>
<keyword evidence="4" id="KW-0963">Cytoplasm</keyword>
<evidence type="ECO:0000256" key="11">
    <source>
        <dbReference type="ARBA" id="ARBA00047984"/>
    </source>
</evidence>
<reference evidence="18 19" key="1">
    <citation type="submission" date="2018-11" db="EMBL/GenBank/DDBJ databases">
        <authorList>
            <person name="Lopez-Roques C."/>
            <person name="Donnadieu C."/>
            <person name="Bouchez O."/>
            <person name="Klopp C."/>
            <person name="Cabau C."/>
            <person name="Zahm M."/>
        </authorList>
    </citation>
    <scope>NUCLEOTIDE SEQUENCE [LARGE SCALE GENOMIC DNA]</scope>
    <source>
        <strain evidence="18">RS831</strain>
        <tissue evidence="18">Whole body</tissue>
    </source>
</reference>
<evidence type="ECO:0000259" key="16">
    <source>
        <dbReference type="Pfam" id="PF21634"/>
    </source>
</evidence>
<dbReference type="CDD" id="cd18808">
    <property type="entry name" value="SF1_C_Upf1"/>
    <property type="match status" value="1"/>
</dbReference>
<evidence type="ECO:0000259" key="12">
    <source>
        <dbReference type="Pfam" id="PF13086"/>
    </source>
</evidence>
<evidence type="ECO:0000256" key="8">
    <source>
        <dbReference type="ARBA" id="ARBA00022840"/>
    </source>
</evidence>
<evidence type="ECO:0000256" key="6">
    <source>
        <dbReference type="ARBA" id="ARBA00022801"/>
    </source>
</evidence>
<evidence type="ECO:0000259" key="17">
    <source>
        <dbReference type="Pfam" id="PF21635"/>
    </source>
</evidence>
<feature type="domain" description="Helicase MOV-10 Ig-like" evidence="15">
    <location>
        <begin position="126"/>
        <end position="246"/>
    </location>
</feature>
<dbReference type="GO" id="GO:0003723">
    <property type="term" value="F:RNA binding"/>
    <property type="evidence" value="ECO:0007669"/>
    <property type="project" value="UniProtKB-KW"/>
</dbReference>
<reference evidence="18 19" key="2">
    <citation type="submission" date="2019-01" db="EMBL/GenBank/DDBJ databases">
        <title>A chromosome length genome reference of the Java medaka (oryzias javanicus).</title>
        <authorList>
            <person name="Herpin A."/>
            <person name="Takehana Y."/>
            <person name="Naruse K."/>
            <person name="Ansai S."/>
            <person name="Kawaguchi M."/>
        </authorList>
    </citation>
    <scope>NUCLEOTIDE SEQUENCE [LARGE SCALE GENOMIC DNA]</scope>
    <source>
        <strain evidence="18">RS831</strain>
        <tissue evidence="18">Whole body</tissue>
    </source>
</reference>
<dbReference type="EMBL" id="CM012441">
    <property type="protein sequence ID" value="RVE72922.1"/>
    <property type="molecule type" value="Genomic_DNA"/>
</dbReference>
<accession>A0A3S2PXZ6</accession>
<dbReference type="FunFam" id="3.40.50.300:FF:000608">
    <property type="entry name" value="Mov10 RISC complex RNA helicase"/>
    <property type="match status" value="1"/>
</dbReference>
<dbReference type="Pfam" id="PF21634">
    <property type="entry name" value="MOV-10_beta-barrel"/>
    <property type="match status" value="1"/>
</dbReference>
<dbReference type="OrthoDB" id="6513042at2759"/>
<gene>
    <name evidence="18" type="ORF">OJAV_G00045260</name>
</gene>
<proteinExistence type="inferred from homology"/>
<keyword evidence="19" id="KW-1185">Reference proteome</keyword>
<feature type="domain" description="Helicase MOV-10 N-terminal" evidence="14">
    <location>
        <begin position="9"/>
        <end position="69"/>
    </location>
</feature>
<feature type="domain" description="DNA2/NAM7 helicase-like C-terminal" evidence="13">
    <location>
        <begin position="696"/>
        <end position="912"/>
    </location>
</feature>
<evidence type="ECO:0000256" key="3">
    <source>
        <dbReference type="ARBA" id="ARBA00012552"/>
    </source>
</evidence>
<dbReference type="GO" id="GO:0031047">
    <property type="term" value="P:regulatory ncRNA-mediated gene silencing"/>
    <property type="evidence" value="ECO:0007669"/>
    <property type="project" value="UniProtKB-KW"/>
</dbReference>
<feature type="domain" description="DNA2/NAM7 helicase helicase" evidence="12">
    <location>
        <begin position="500"/>
        <end position="569"/>
    </location>
</feature>
<dbReference type="InterPro" id="IPR047187">
    <property type="entry name" value="SF1_C_Upf1"/>
</dbReference>
<feature type="domain" description="Helicase MOV-10-like beta-barrel" evidence="16">
    <location>
        <begin position="365"/>
        <end position="448"/>
    </location>
</feature>
<organism evidence="18 19">
    <name type="scientific">Oryzias javanicus</name>
    <name type="common">Javanese ricefish</name>
    <name type="synonym">Aplocheilus javanicus</name>
    <dbReference type="NCBI Taxonomy" id="123683"/>
    <lineage>
        <taxon>Eukaryota</taxon>
        <taxon>Metazoa</taxon>
        <taxon>Chordata</taxon>
        <taxon>Craniata</taxon>
        <taxon>Vertebrata</taxon>
        <taxon>Euteleostomi</taxon>
        <taxon>Actinopterygii</taxon>
        <taxon>Neopterygii</taxon>
        <taxon>Teleostei</taxon>
        <taxon>Neoteleostei</taxon>
        <taxon>Acanthomorphata</taxon>
        <taxon>Ovalentaria</taxon>
        <taxon>Atherinomorphae</taxon>
        <taxon>Beloniformes</taxon>
        <taxon>Adrianichthyidae</taxon>
        <taxon>Oryziinae</taxon>
        <taxon>Oryzias</taxon>
    </lineage>
</organism>
<evidence type="ECO:0000256" key="9">
    <source>
        <dbReference type="ARBA" id="ARBA00022884"/>
    </source>
</evidence>
<dbReference type="OMA" id="NDWDQDQ"/>
<dbReference type="InterPro" id="IPR041679">
    <property type="entry name" value="DNA2/NAM7-like_C"/>
</dbReference>
<dbReference type="GO" id="GO:0032574">
    <property type="term" value="F:5'-3' RNA helicase activity"/>
    <property type="evidence" value="ECO:0007669"/>
    <property type="project" value="InterPro"/>
</dbReference>
<dbReference type="InterPro" id="IPR049075">
    <property type="entry name" value="MOV-10_N"/>
</dbReference>
<evidence type="ECO:0000256" key="10">
    <source>
        <dbReference type="ARBA" id="ARBA00023158"/>
    </source>
</evidence>
<dbReference type="SUPFAM" id="SSF52540">
    <property type="entry name" value="P-loop containing nucleoside triphosphate hydrolases"/>
    <property type="match status" value="1"/>
</dbReference>
<evidence type="ECO:0000259" key="13">
    <source>
        <dbReference type="Pfam" id="PF13087"/>
    </source>
</evidence>
<dbReference type="AlphaFoldDB" id="A0A3S2PXZ6"/>
<dbReference type="InterPro" id="IPR049077">
    <property type="entry name" value="MOV-10_Ig-like"/>
</dbReference>
<comment type="similarity">
    <text evidence="2">Belongs to the DNA2/NAM7 helicase family. SDE3 subfamily.</text>
</comment>
<dbReference type="InterPro" id="IPR049079">
    <property type="entry name" value="Mov-10_helical"/>
</dbReference>
<dbReference type="GO" id="GO:0000932">
    <property type="term" value="C:P-body"/>
    <property type="evidence" value="ECO:0007669"/>
    <property type="project" value="UniProtKB-SubCell"/>
</dbReference>
<dbReference type="Pfam" id="PF13087">
    <property type="entry name" value="AAA_12"/>
    <property type="match status" value="1"/>
</dbReference>
<feature type="domain" description="DNA2/NAM7 helicase helicase" evidence="12">
    <location>
        <begin position="613"/>
        <end position="686"/>
    </location>
</feature>
<dbReference type="PANTHER" id="PTHR45418">
    <property type="entry name" value="CANCER/TESTIS ANTIGEN 55"/>
    <property type="match status" value="1"/>
</dbReference>
<dbReference type="Gene3D" id="3.40.50.300">
    <property type="entry name" value="P-loop containing nucleotide triphosphate hydrolases"/>
    <property type="match status" value="3"/>
</dbReference>
<dbReference type="Pfam" id="PF21635">
    <property type="entry name" value="Mov-10_helical"/>
    <property type="match status" value="1"/>
</dbReference>
<dbReference type="Proteomes" id="UP000283210">
    <property type="component" value="Chromosome 5"/>
</dbReference>
<evidence type="ECO:0000256" key="5">
    <source>
        <dbReference type="ARBA" id="ARBA00022741"/>
    </source>
</evidence>
<keyword evidence="7" id="KW-0347">Helicase</keyword>
<protein>
    <recommendedName>
        <fullName evidence="3">RNA helicase</fullName>
        <ecNumber evidence="3">3.6.4.13</ecNumber>
    </recommendedName>
</protein>
<keyword evidence="5" id="KW-0547">Nucleotide-binding</keyword>
<keyword evidence="8" id="KW-0067">ATP-binding</keyword>
<keyword evidence="6" id="KW-0378">Hydrolase</keyword>
<feature type="domain" description="Helicase MOV-10 helical" evidence="17">
    <location>
        <begin position="296"/>
        <end position="364"/>
    </location>
</feature>
<dbReference type="PANTHER" id="PTHR45418:SF1">
    <property type="entry name" value="CANCER_TESTIS ANTIGEN 55"/>
    <property type="match status" value="1"/>
</dbReference>
<dbReference type="InterPro" id="IPR026122">
    <property type="entry name" value="MOV-10/SDE3_DEXXQ/H-box"/>
</dbReference>
<keyword evidence="10" id="KW-0943">RNA-mediated gene silencing</keyword>